<reference evidence="2 3" key="2">
    <citation type="journal article" date="2023" name="Plant Pathol.">
        <title>Dismantling and reorganizing Pseudomonas marginalis sensu#lato.</title>
        <authorList>
            <person name="Sawada H."/>
            <person name="Fujikawa T."/>
            <person name="Satou M."/>
        </authorList>
    </citation>
    <scope>NUCLEOTIDE SEQUENCE [LARGE SCALE GENOMIC DNA]</scope>
    <source>
        <strain evidence="2 3">MAFF 311096</strain>
    </source>
</reference>
<name>A0ABS8QQH9_9PSED</name>
<evidence type="ECO:0000313" key="3">
    <source>
        <dbReference type="Proteomes" id="UP001154922"/>
    </source>
</evidence>
<dbReference type="RefSeq" id="WP_074845472.1">
    <property type="nucleotide sequence ID" value="NZ_CP173614.1"/>
</dbReference>
<reference evidence="2 3" key="1">
    <citation type="journal article" date="2022" name="Int. J. Syst. Evol. Microbiol.">
        <title>Pseudomonas petroselini sp. nov., a pathogen causing bacterial rot of parsley in Japan.</title>
        <authorList>
            <person name="Sawada H."/>
            <person name="Fujikawa T."/>
            <person name="Osada S."/>
            <person name="Satou M."/>
        </authorList>
    </citation>
    <scope>NUCLEOTIDE SEQUENCE [LARGE SCALE GENOMIC DNA]</scope>
    <source>
        <strain evidence="2 3">MAFF 311096</strain>
    </source>
</reference>
<organism evidence="2 3">
    <name type="scientific">Pseudomonas petroselini</name>
    <dbReference type="NCBI Taxonomy" id="2899822"/>
    <lineage>
        <taxon>Bacteria</taxon>
        <taxon>Pseudomonadati</taxon>
        <taxon>Pseudomonadota</taxon>
        <taxon>Gammaproteobacteria</taxon>
        <taxon>Pseudomonadales</taxon>
        <taxon>Pseudomonadaceae</taxon>
        <taxon>Pseudomonas</taxon>
    </lineage>
</organism>
<comment type="caution">
    <text evidence="2">The sequence shown here is derived from an EMBL/GenBank/DDBJ whole genome shotgun (WGS) entry which is preliminary data.</text>
</comment>
<dbReference type="EMBL" id="JAJOZI010000009">
    <property type="protein sequence ID" value="MCD7037273.1"/>
    <property type="molecule type" value="Genomic_DNA"/>
</dbReference>
<evidence type="ECO:0000313" key="2">
    <source>
        <dbReference type="EMBL" id="MCD7037273.1"/>
    </source>
</evidence>
<gene>
    <name evidence="2" type="ORF">LRQ20_02795</name>
</gene>
<feature type="compositionally biased region" description="Basic and acidic residues" evidence="1">
    <location>
        <begin position="20"/>
        <end position="32"/>
    </location>
</feature>
<sequence>MELDNDKCDVNECVESTVAETHEEEHTGEHQDQVPQLDEATSAQASASKTPEVSAQPVILWRSLMLQQ</sequence>
<feature type="compositionally biased region" description="Polar residues" evidence="1">
    <location>
        <begin position="39"/>
        <end position="53"/>
    </location>
</feature>
<accession>A0ABS8QQH9</accession>
<protein>
    <submittedName>
        <fullName evidence="2">Uncharacterized protein</fullName>
    </submittedName>
</protein>
<dbReference type="Proteomes" id="UP001154922">
    <property type="component" value="Unassembled WGS sequence"/>
</dbReference>
<evidence type="ECO:0000256" key="1">
    <source>
        <dbReference type="SAM" id="MobiDB-lite"/>
    </source>
</evidence>
<keyword evidence="3" id="KW-1185">Reference proteome</keyword>
<proteinExistence type="predicted"/>
<feature type="region of interest" description="Disordered" evidence="1">
    <location>
        <begin position="17"/>
        <end position="57"/>
    </location>
</feature>